<gene>
    <name evidence="1" type="ORF">SAMN05421869_102107</name>
</gene>
<sequence length="46" mass="5114">MAKVLPLTGGPTLAEAATAFLSRRDLDADALRSYRQTLTRPRTRVR</sequence>
<keyword evidence="2" id="KW-1185">Reference proteome</keyword>
<organism evidence="1 2">
    <name type="scientific">Nonomuraea jiangxiensis</name>
    <dbReference type="NCBI Taxonomy" id="633440"/>
    <lineage>
        <taxon>Bacteria</taxon>
        <taxon>Bacillati</taxon>
        <taxon>Actinomycetota</taxon>
        <taxon>Actinomycetes</taxon>
        <taxon>Streptosporangiales</taxon>
        <taxon>Streptosporangiaceae</taxon>
        <taxon>Nonomuraea</taxon>
    </lineage>
</organism>
<reference evidence="1 2" key="1">
    <citation type="submission" date="2016-10" db="EMBL/GenBank/DDBJ databases">
        <authorList>
            <person name="de Groot N.N."/>
        </authorList>
    </citation>
    <scope>NUCLEOTIDE SEQUENCE [LARGE SCALE GENOMIC DNA]</scope>
    <source>
        <strain evidence="1 2">CGMCC 4.6533</strain>
    </source>
</reference>
<dbReference type="EMBL" id="FNDJ01000002">
    <property type="protein sequence ID" value="SDH36163.1"/>
    <property type="molecule type" value="Genomic_DNA"/>
</dbReference>
<name>A0A1G8BSV7_9ACTN</name>
<proteinExistence type="predicted"/>
<evidence type="ECO:0000313" key="2">
    <source>
        <dbReference type="Proteomes" id="UP000199202"/>
    </source>
</evidence>
<evidence type="ECO:0000313" key="1">
    <source>
        <dbReference type="EMBL" id="SDH36163.1"/>
    </source>
</evidence>
<accession>A0A1G8BSV7</accession>
<dbReference type="AlphaFoldDB" id="A0A1G8BSV7"/>
<dbReference type="Proteomes" id="UP000199202">
    <property type="component" value="Unassembled WGS sequence"/>
</dbReference>
<protein>
    <submittedName>
        <fullName evidence="1">Uncharacterized protein</fullName>
    </submittedName>
</protein>